<proteinExistence type="predicted"/>
<sequence>MLIISQNAINYELGIPKDAVLRINLAWCNSIDELENILKTHQENKIFVDLPIGRIKPPNNRYTLEEIVPLFESYKNIQYFAVSNVENDTDLDEFLNLIPRNVTIVPKIESPKGVKNIEEIVKKLDYEQRVVMLDHDDLFSNIKKENEDPSNFQKYIKILIEKCRENNVNLLRTVGVVFSDEEKRITEYIN</sequence>
<feature type="domain" description="HpcH/HpaI aldolase/citrate lyase" evidence="2">
    <location>
        <begin position="99"/>
        <end position="183"/>
    </location>
</feature>
<dbReference type="AlphaFoldDB" id="A0A075HTD4"/>
<dbReference type="EMBL" id="KF901089">
    <property type="protein sequence ID" value="AIF17692.1"/>
    <property type="molecule type" value="Genomic_DNA"/>
</dbReference>
<evidence type="ECO:0000313" key="3">
    <source>
        <dbReference type="EMBL" id="AIF17692.1"/>
    </source>
</evidence>
<keyword evidence="1" id="KW-0479">Metal-binding</keyword>
<evidence type="ECO:0000256" key="1">
    <source>
        <dbReference type="ARBA" id="ARBA00022723"/>
    </source>
</evidence>
<dbReference type="Gene3D" id="3.20.20.60">
    <property type="entry name" value="Phosphoenolpyruvate-binding domains"/>
    <property type="match status" value="1"/>
</dbReference>
<accession>A0A075HTD4</accession>
<reference evidence="3" key="1">
    <citation type="journal article" date="2014" name="Genome Biol. Evol.">
        <title>Pangenome evidence for extensive interdomain horizontal transfer affecting lineage core and shell genes in uncultured planktonic thaumarchaeota and euryarchaeota.</title>
        <authorList>
            <person name="Deschamps P."/>
            <person name="Zivanovic Y."/>
            <person name="Moreira D."/>
            <person name="Rodriguez-Valera F."/>
            <person name="Lopez-Garcia P."/>
        </authorList>
    </citation>
    <scope>NUCLEOTIDE SEQUENCE</scope>
</reference>
<dbReference type="GO" id="GO:0003824">
    <property type="term" value="F:catalytic activity"/>
    <property type="evidence" value="ECO:0007669"/>
    <property type="project" value="InterPro"/>
</dbReference>
<dbReference type="InterPro" id="IPR040442">
    <property type="entry name" value="Pyrv_kinase-like_dom_sf"/>
</dbReference>
<organism evidence="3">
    <name type="scientific">uncultured marine thaumarchaeote KM3_78_E10</name>
    <dbReference type="NCBI Taxonomy" id="1456292"/>
    <lineage>
        <taxon>Archaea</taxon>
        <taxon>Nitrososphaerota</taxon>
        <taxon>environmental samples</taxon>
    </lineage>
</organism>
<dbReference type="Pfam" id="PF03328">
    <property type="entry name" value="HpcH_HpaI"/>
    <property type="match status" value="1"/>
</dbReference>
<name>A0A075HTD4_9ARCH</name>
<dbReference type="InterPro" id="IPR005000">
    <property type="entry name" value="Aldolase/citrate-lyase_domain"/>
</dbReference>
<protein>
    <recommendedName>
        <fullName evidence="2">HpcH/HpaI aldolase/citrate lyase domain-containing protein</fullName>
    </recommendedName>
</protein>
<evidence type="ECO:0000259" key="2">
    <source>
        <dbReference type="Pfam" id="PF03328"/>
    </source>
</evidence>
<dbReference type="InterPro" id="IPR015813">
    <property type="entry name" value="Pyrv/PenolPyrv_kinase-like_dom"/>
</dbReference>
<dbReference type="GO" id="GO:0046872">
    <property type="term" value="F:metal ion binding"/>
    <property type="evidence" value="ECO:0007669"/>
    <property type="project" value="UniProtKB-KW"/>
</dbReference>
<dbReference type="SUPFAM" id="SSF51621">
    <property type="entry name" value="Phosphoenolpyruvate/pyruvate domain"/>
    <property type="match status" value="1"/>
</dbReference>